<name>A0ABQ3D3Q6_9ACTN</name>
<dbReference type="PANTHER" id="PTHR43591">
    <property type="entry name" value="METHYLTRANSFERASE"/>
    <property type="match status" value="1"/>
</dbReference>
<protein>
    <submittedName>
        <fullName evidence="2">Methyltransferase</fullName>
    </submittedName>
</protein>
<dbReference type="Pfam" id="PF08241">
    <property type="entry name" value="Methyltransf_11"/>
    <property type="match status" value="1"/>
</dbReference>
<keyword evidence="3" id="KW-1185">Reference proteome</keyword>
<keyword evidence="2" id="KW-0808">Transferase</keyword>
<dbReference type="InterPro" id="IPR013216">
    <property type="entry name" value="Methyltransf_11"/>
</dbReference>
<dbReference type="PANTHER" id="PTHR43591:SF110">
    <property type="entry name" value="RHODANESE DOMAIN-CONTAINING PROTEIN"/>
    <property type="match status" value="1"/>
</dbReference>
<comment type="caution">
    <text evidence="2">The sequence shown here is derived from an EMBL/GenBank/DDBJ whole genome shotgun (WGS) entry which is preliminary data.</text>
</comment>
<dbReference type="RefSeq" id="WP_189892296.1">
    <property type="nucleotide sequence ID" value="NZ_BMVN01000032.1"/>
</dbReference>
<dbReference type="GO" id="GO:0032259">
    <property type="term" value="P:methylation"/>
    <property type="evidence" value="ECO:0007669"/>
    <property type="project" value="UniProtKB-KW"/>
</dbReference>
<dbReference type="EMBL" id="BMVN01000032">
    <property type="protein sequence ID" value="GHA53204.1"/>
    <property type="molecule type" value="Genomic_DNA"/>
</dbReference>
<dbReference type="InterPro" id="IPR029063">
    <property type="entry name" value="SAM-dependent_MTases_sf"/>
</dbReference>
<evidence type="ECO:0000259" key="1">
    <source>
        <dbReference type="Pfam" id="PF08241"/>
    </source>
</evidence>
<gene>
    <name evidence="2" type="ORF">GCM10010345_67470</name>
</gene>
<organism evidence="2 3">
    <name type="scientific">Streptomyces canarius</name>
    <dbReference type="NCBI Taxonomy" id="285453"/>
    <lineage>
        <taxon>Bacteria</taxon>
        <taxon>Bacillati</taxon>
        <taxon>Actinomycetota</taxon>
        <taxon>Actinomycetes</taxon>
        <taxon>Kitasatosporales</taxon>
        <taxon>Streptomycetaceae</taxon>
        <taxon>Streptomyces</taxon>
    </lineage>
</organism>
<reference evidence="3" key="1">
    <citation type="journal article" date="2019" name="Int. J. Syst. Evol. Microbiol.">
        <title>The Global Catalogue of Microorganisms (GCM) 10K type strain sequencing project: providing services to taxonomists for standard genome sequencing and annotation.</title>
        <authorList>
            <consortium name="The Broad Institute Genomics Platform"/>
            <consortium name="The Broad Institute Genome Sequencing Center for Infectious Disease"/>
            <person name="Wu L."/>
            <person name="Ma J."/>
        </authorList>
    </citation>
    <scope>NUCLEOTIDE SEQUENCE [LARGE SCALE GENOMIC DNA]</scope>
    <source>
        <strain evidence="3">JCM 4733</strain>
    </source>
</reference>
<dbReference type="Proteomes" id="UP000653644">
    <property type="component" value="Unassembled WGS sequence"/>
</dbReference>
<sequence>MTDTSSAPAPSEEVYGEHVFSHLRPDEAERLEALAHALDENTFQRLGRLPLREDWHCLEIGAGLGTTARWLAARCPRGRVVATDIDTRLFPDLDGRNGWEAREHDVTRDEFPTGSFDLIHARWVFSHLRSRDADLARVARWLKPGGWLVVEDLAQFPLESSPNPLYRKVSLAMCAAVQARIGTDCTWARDLPRVLAAAGLTAVGMEASASSVGPGPMGRFWRLSAEQLRSDLQDLFRITPAELDRFLTQVSGGELTDLCLGTVAAWGRAPAQPVVA</sequence>
<accession>A0ABQ3D3Q6</accession>
<dbReference type="SUPFAM" id="SSF53335">
    <property type="entry name" value="S-adenosyl-L-methionine-dependent methyltransferases"/>
    <property type="match status" value="1"/>
</dbReference>
<proteinExistence type="predicted"/>
<evidence type="ECO:0000313" key="3">
    <source>
        <dbReference type="Proteomes" id="UP000653644"/>
    </source>
</evidence>
<dbReference type="GO" id="GO:0008168">
    <property type="term" value="F:methyltransferase activity"/>
    <property type="evidence" value="ECO:0007669"/>
    <property type="project" value="UniProtKB-KW"/>
</dbReference>
<feature type="domain" description="Methyltransferase type 11" evidence="1">
    <location>
        <begin position="58"/>
        <end position="150"/>
    </location>
</feature>
<dbReference type="CDD" id="cd02440">
    <property type="entry name" value="AdoMet_MTases"/>
    <property type="match status" value="1"/>
</dbReference>
<evidence type="ECO:0000313" key="2">
    <source>
        <dbReference type="EMBL" id="GHA53204.1"/>
    </source>
</evidence>
<keyword evidence="2" id="KW-0489">Methyltransferase</keyword>
<dbReference type="Gene3D" id="3.40.50.150">
    <property type="entry name" value="Vaccinia Virus protein VP39"/>
    <property type="match status" value="1"/>
</dbReference>